<name>A0A4Y2IEQ8_ARAVE</name>
<dbReference type="AlphaFoldDB" id="A0A4Y2IEQ8"/>
<accession>A0A4Y2IEQ8</accession>
<protein>
    <submittedName>
        <fullName evidence="2">Uncharacterized protein</fullName>
    </submittedName>
</protein>
<dbReference type="Proteomes" id="UP000499080">
    <property type="component" value="Unassembled WGS sequence"/>
</dbReference>
<keyword evidence="1" id="KW-0472">Membrane</keyword>
<sequence length="124" mass="14016">MQRKYLYDIRYKLYIGLNGSLLCRKHDRRRLAALSRSCFSSISSVESGVSLLLQPHQSFSKTFKSTGVAYFRSFDHLILITFDVIVIAVGFSYLGDVFVIAHQERRPEARATALGAKDRDGAQP</sequence>
<proteinExistence type="predicted"/>
<dbReference type="EMBL" id="BGPR01002601">
    <property type="protein sequence ID" value="GBM76134.1"/>
    <property type="molecule type" value="Genomic_DNA"/>
</dbReference>
<gene>
    <name evidence="2" type="ORF">AVEN_272980_1</name>
</gene>
<feature type="transmembrane region" description="Helical" evidence="1">
    <location>
        <begin position="76"/>
        <end position="101"/>
    </location>
</feature>
<comment type="caution">
    <text evidence="2">The sequence shown here is derived from an EMBL/GenBank/DDBJ whole genome shotgun (WGS) entry which is preliminary data.</text>
</comment>
<reference evidence="2 3" key="1">
    <citation type="journal article" date="2019" name="Sci. Rep.">
        <title>Orb-weaving spider Araneus ventricosus genome elucidates the spidroin gene catalogue.</title>
        <authorList>
            <person name="Kono N."/>
            <person name="Nakamura H."/>
            <person name="Ohtoshi R."/>
            <person name="Moran D.A.P."/>
            <person name="Shinohara A."/>
            <person name="Yoshida Y."/>
            <person name="Fujiwara M."/>
            <person name="Mori M."/>
            <person name="Tomita M."/>
            <person name="Arakawa K."/>
        </authorList>
    </citation>
    <scope>NUCLEOTIDE SEQUENCE [LARGE SCALE GENOMIC DNA]</scope>
</reference>
<keyword evidence="3" id="KW-1185">Reference proteome</keyword>
<keyword evidence="1" id="KW-1133">Transmembrane helix</keyword>
<evidence type="ECO:0000256" key="1">
    <source>
        <dbReference type="SAM" id="Phobius"/>
    </source>
</evidence>
<evidence type="ECO:0000313" key="2">
    <source>
        <dbReference type="EMBL" id="GBM76134.1"/>
    </source>
</evidence>
<organism evidence="2 3">
    <name type="scientific">Araneus ventricosus</name>
    <name type="common">Orbweaver spider</name>
    <name type="synonym">Epeira ventricosa</name>
    <dbReference type="NCBI Taxonomy" id="182803"/>
    <lineage>
        <taxon>Eukaryota</taxon>
        <taxon>Metazoa</taxon>
        <taxon>Ecdysozoa</taxon>
        <taxon>Arthropoda</taxon>
        <taxon>Chelicerata</taxon>
        <taxon>Arachnida</taxon>
        <taxon>Araneae</taxon>
        <taxon>Araneomorphae</taxon>
        <taxon>Entelegynae</taxon>
        <taxon>Araneoidea</taxon>
        <taxon>Araneidae</taxon>
        <taxon>Araneus</taxon>
    </lineage>
</organism>
<evidence type="ECO:0000313" key="3">
    <source>
        <dbReference type="Proteomes" id="UP000499080"/>
    </source>
</evidence>
<keyword evidence="1" id="KW-0812">Transmembrane</keyword>